<feature type="chain" id="PRO_5043005423" evidence="1">
    <location>
        <begin position="32"/>
        <end position="411"/>
    </location>
</feature>
<sequence>MFERSPSTLLRGVRRAAAAIALAAAAAGAHAADIYITAEFKPDINDPDKREFVNTTPWSGVCNSVHLQACINNEWWSIDTKVRGTKQGVRTNDYGRDSFYIGMPGPRTVTVTSDDGAHTFDLGVKIIGAALRLVDQDGDGPTEPASTGAAINCNRALSNTNANNRSVMRLWLRQDRGNGVLACALHWLHTNNYAIAEFDFTYQLTTPAPLAMRSGVYTGMTSFRVGGTGEGADFDLGNGVELDDNIVNVHFQLEVQHAFQLEVPAGSDRAVLAPRGGWTQWTDHGIVPKALEREIPFSISSSGQFSVSLQCQHAHSDGRCAIRNETVDAPDAPLDIQLTLPGFRDASSGAEAVGVALTTTMAPPVMTAESFIIRRPSRLHFAVNGEAVGTMLDHPGSRYRGDVTVIFDADP</sequence>
<proteinExistence type="predicted"/>
<accession>A0AAP5AI64</accession>
<comment type="caution">
    <text evidence="2">The sequence shown here is derived from an EMBL/GenBank/DDBJ whole genome shotgun (WGS) entry which is preliminary data.</text>
</comment>
<dbReference type="EMBL" id="JAUTAS010000001">
    <property type="protein sequence ID" value="MDQ1108671.1"/>
    <property type="molecule type" value="Genomic_DNA"/>
</dbReference>
<gene>
    <name evidence="2" type="ORF">QE424_001830</name>
</gene>
<dbReference type="RefSeq" id="WP_307107003.1">
    <property type="nucleotide sequence ID" value="NZ_JAUTAS010000001.1"/>
</dbReference>
<dbReference type="AlphaFoldDB" id="A0AAP5AI64"/>
<reference evidence="2" key="1">
    <citation type="submission" date="2023-07" db="EMBL/GenBank/DDBJ databases">
        <title>Functional and genomic diversity of the sorghum phyllosphere microbiome.</title>
        <authorList>
            <person name="Shade A."/>
        </authorList>
    </citation>
    <scope>NUCLEOTIDE SEQUENCE</scope>
    <source>
        <strain evidence="2">SORGH_AS_0457</strain>
    </source>
</reference>
<name>A0AAP5AI64_9GAMM</name>
<dbReference type="Proteomes" id="UP001226084">
    <property type="component" value="Unassembled WGS sequence"/>
</dbReference>
<feature type="signal peptide" evidence="1">
    <location>
        <begin position="1"/>
        <end position="31"/>
    </location>
</feature>
<organism evidence="2 3">
    <name type="scientific">Stenotrophomonas rhizophila</name>
    <dbReference type="NCBI Taxonomy" id="216778"/>
    <lineage>
        <taxon>Bacteria</taxon>
        <taxon>Pseudomonadati</taxon>
        <taxon>Pseudomonadota</taxon>
        <taxon>Gammaproteobacteria</taxon>
        <taxon>Lysobacterales</taxon>
        <taxon>Lysobacteraceae</taxon>
        <taxon>Stenotrophomonas</taxon>
    </lineage>
</organism>
<evidence type="ECO:0000256" key="1">
    <source>
        <dbReference type="SAM" id="SignalP"/>
    </source>
</evidence>
<evidence type="ECO:0000313" key="2">
    <source>
        <dbReference type="EMBL" id="MDQ1108671.1"/>
    </source>
</evidence>
<keyword evidence="1" id="KW-0732">Signal</keyword>
<protein>
    <submittedName>
        <fullName evidence="2">Uncharacterized protein</fullName>
    </submittedName>
</protein>
<evidence type="ECO:0000313" key="3">
    <source>
        <dbReference type="Proteomes" id="UP001226084"/>
    </source>
</evidence>